<dbReference type="InterPro" id="IPR036188">
    <property type="entry name" value="FAD/NAD-bd_sf"/>
</dbReference>
<evidence type="ECO:0000256" key="2">
    <source>
        <dbReference type="ARBA" id="ARBA00022827"/>
    </source>
</evidence>
<reference evidence="5" key="1">
    <citation type="journal article" date="2020" name="Stud. Mycol.">
        <title>101 Dothideomycetes genomes: a test case for predicting lifestyles and emergence of pathogens.</title>
        <authorList>
            <person name="Haridas S."/>
            <person name="Albert R."/>
            <person name="Binder M."/>
            <person name="Bloem J."/>
            <person name="Labutti K."/>
            <person name="Salamov A."/>
            <person name="Andreopoulos B."/>
            <person name="Baker S."/>
            <person name="Barry K."/>
            <person name="Bills G."/>
            <person name="Bluhm B."/>
            <person name="Cannon C."/>
            <person name="Castanera R."/>
            <person name="Culley D."/>
            <person name="Daum C."/>
            <person name="Ezra D."/>
            <person name="Gonzalez J."/>
            <person name="Henrissat B."/>
            <person name="Kuo A."/>
            <person name="Liang C."/>
            <person name="Lipzen A."/>
            <person name="Lutzoni F."/>
            <person name="Magnuson J."/>
            <person name="Mondo S."/>
            <person name="Nolan M."/>
            <person name="Ohm R."/>
            <person name="Pangilinan J."/>
            <person name="Park H.-J."/>
            <person name="Ramirez L."/>
            <person name="Alfaro M."/>
            <person name="Sun H."/>
            <person name="Tritt A."/>
            <person name="Yoshinaga Y."/>
            <person name="Zwiers L.-H."/>
            <person name="Turgeon B."/>
            <person name="Goodwin S."/>
            <person name="Spatafora J."/>
            <person name="Crous P."/>
            <person name="Grigoriev I."/>
        </authorList>
    </citation>
    <scope>NUCLEOTIDE SEQUENCE</scope>
    <source>
        <strain evidence="5">CBS 262.69</strain>
    </source>
</reference>
<dbReference type="OrthoDB" id="417877at2759"/>
<name>A0A6G1IA75_9PEZI</name>
<dbReference type="GO" id="GO:0044550">
    <property type="term" value="P:secondary metabolite biosynthetic process"/>
    <property type="evidence" value="ECO:0007669"/>
    <property type="project" value="TreeGrafter"/>
</dbReference>
<evidence type="ECO:0000313" key="5">
    <source>
        <dbReference type="EMBL" id="KAF2404947.1"/>
    </source>
</evidence>
<dbReference type="SUPFAM" id="SSF54373">
    <property type="entry name" value="FAD-linked reductases, C-terminal domain"/>
    <property type="match status" value="1"/>
</dbReference>
<evidence type="ECO:0000256" key="3">
    <source>
        <dbReference type="ARBA" id="ARBA00023002"/>
    </source>
</evidence>
<gene>
    <name evidence="5" type="ORF">EJ06DRAFT_525523</name>
</gene>
<dbReference type="AlphaFoldDB" id="A0A6G1IA75"/>
<dbReference type="InterPro" id="IPR051104">
    <property type="entry name" value="FAD_monoxygenase"/>
</dbReference>
<dbReference type="Proteomes" id="UP000799640">
    <property type="component" value="Unassembled WGS sequence"/>
</dbReference>
<dbReference type="GO" id="GO:0016491">
    <property type="term" value="F:oxidoreductase activity"/>
    <property type="evidence" value="ECO:0007669"/>
    <property type="project" value="UniProtKB-KW"/>
</dbReference>
<keyword evidence="3" id="KW-0560">Oxidoreductase</keyword>
<evidence type="ECO:0000313" key="6">
    <source>
        <dbReference type="Proteomes" id="UP000799640"/>
    </source>
</evidence>
<dbReference type="GO" id="GO:0071949">
    <property type="term" value="F:FAD binding"/>
    <property type="evidence" value="ECO:0007669"/>
    <property type="project" value="InterPro"/>
</dbReference>
<organism evidence="5 6">
    <name type="scientific">Trichodelitschia bisporula</name>
    <dbReference type="NCBI Taxonomy" id="703511"/>
    <lineage>
        <taxon>Eukaryota</taxon>
        <taxon>Fungi</taxon>
        <taxon>Dikarya</taxon>
        <taxon>Ascomycota</taxon>
        <taxon>Pezizomycotina</taxon>
        <taxon>Dothideomycetes</taxon>
        <taxon>Dothideomycetes incertae sedis</taxon>
        <taxon>Phaeotrichales</taxon>
        <taxon>Phaeotrichaceae</taxon>
        <taxon>Trichodelitschia</taxon>
    </lineage>
</organism>
<dbReference type="EMBL" id="ML996687">
    <property type="protein sequence ID" value="KAF2404947.1"/>
    <property type="molecule type" value="Genomic_DNA"/>
</dbReference>
<dbReference type="PRINTS" id="PR00420">
    <property type="entry name" value="RNGMNOXGNASE"/>
</dbReference>
<dbReference type="Gene3D" id="3.50.50.60">
    <property type="entry name" value="FAD/NAD(P)-binding domain"/>
    <property type="match status" value="1"/>
</dbReference>
<feature type="domain" description="FAD-binding" evidence="4">
    <location>
        <begin position="9"/>
        <end position="374"/>
    </location>
</feature>
<sequence length="431" mass="46719">MTATQDPPTVAIIGAGLAGTALALALLPHGIKPTIFESAGGFGTVGAGVIFGPNAARAMSLISPAAWKAFNTCLTRNRDASFWDTWFEFQDGRADATEAPWRLQRTGEKRDPAMASVHRAHFLAELAKQLPDDITQFRKTLTGLETSGGKSTLTFADGTTFEADLVIGCDGIKSRVREIMFSSQSPTAAPLPTYTGQIGYRALLPTSLVESILGPPAPNAALFRGPNGYIVTYPVSHGEQVNVVAAVKRPDISPGRDVMVLPDTHEALNAAFVNWRPEIRELLTHFPSADRWPLFDCPHGRRYVAPGGRVLLVGDAAHASTPHLGAGAGMAFEDAVILGNLLGDVVRGEGELEKAVEAYDAVRRVRTQGLIRRSREAAELHTTVGEGALPWDEVNRRTEALYRWAWEHDHEDELEKARKIMKGAYVRLDSI</sequence>
<evidence type="ECO:0000259" key="4">
    <source>
        <dbReference type="Pfam" id="PF01494"/>
    </source>
</evidence>
<dbReference type="InterPro" id="IPR002938">
    <property type="entry name" value="FAD-bd"/>
</dbReference>
<evidence type="ECO:0000256" key="1">
    <source>
        <dbReference type="ARBA" id="ARBA00022630"/>
    </source>
</evidence>
<keyword evidence="1" id="KW-0285">Flavoprotein</keyword>
<keyword evidence="2" id="KW-0274">FAD</keyword>
<dbReference type="Pfam" id="PF01494">
    <property type="entry name" value="FAD_binding_3"/>
    <property type="match status" value="1"/>
</dbReference>
<accession>A0A6G1IA75</accession>
<protein>
    <submittedName>
        <fullName evidence="5">FAD/NAD(P)-binding domain-containing protein</fullName>
    </submittedName>
</protein>
<dbReference type="PANTHER" id="PTHR46720">
    <property type="entry name" value="HYDROXYLASE, PUTATIVE (AFU_ORTHOLOGUE AFUA_3G01460)-RELATED"/>
    <property type="match status" value="1"/>
</dbReference>
<keyword evidence="6" id="KW-1185">Reference proteome</keyword>
<dbReference type="SUPFAM" id="SSF51905">
    <property type="entry name" value="FAD/NAD(P)-binding domain"/>
    <property type="match status" value="1"/>
</dbReference>
<proteinExistence type="predicted"/>
<dbReference type="PANTHER" id="PTHR46720:SF3">
    <property type="entry name" value="FAD-BINDING DOMAIN-CONTAINING PROTEIN-RELATED"/>
    <property type="match status" value="1"/>
</dbReference>